<keyword evidence="2" id="KW-0418">Kinase</keyword>
<dbReference type="PROSITE" id="PS50011">
    <property type="entry name" value="PROTEIN_KINASE_DOM"/>
    <property type="match status" value="1"/>
</dbReference>
<dbReference type="InterPro" id="IPR000719">
    <property type="entry name" value="Prot_kinase_dom"/>
</dbReference>
<accession>A0A9P5X7R3</accession>
<dbReference type="AlphaFoldDB" id="A0A9P5X7R3"/>
<dbReference type="SUPFAM" id="SSF56112">
    <property type="entry name" value="Protein kinase-like (PK-like)"/>
    <property type="match status" value="1"/>
</dbReference>
<keyword evidence="2" id="KW-0808">Transferase</keyword>
<sequence length="252" mass="28276">MNFLVQRLLRESRVWSRLCHPHIAPLYGLVFEQDRPDLIMPYYENGDLVRFLDQRPQVKRLNIICEAVAGLEYLHNLSPHAVVHGDIKAHNILVTDDEHACLADFGTSRITGLSVSTGPRFAGTCRWTAPELMRDPDPEATTASDIWAFGMTILQILTGRLPFDHLRSNPLVIIDLVAGKLPLHPPEVDEATWTLLNRCWSSDPSNRPRAETLSTVLNIMASRELITDLVTQLIDYLESSSPSSTSLKVCSI</sequence>
<keyword evidence="3" id="KW-1185">Reference proteome</keyword>
<dbReference type="InterPro" id="IPR008271">
    <property type="entry name" value="Ser/Thr_kinase_AS"/>
</dbReference>
<dbReference type="PANTHER" id="PTHR44329">
    <property type="entry name" value="SERINE/THREONINE-PROTEIN KINASE TNNI3K-RELATED"/>
    <property type="match status" value="1"/>
</dbReference>
<dbReference type="Gene3D" id="1.10.510.10">
    <property type="entry name" value="Transferase(Phosphotransferase) domain 1"/>
    <property type="match status" value="1"/>
</dbReference>
<dbReference type="GO" id="GO:0004674">
    <property type="term" value="F:protein serine/threonine kinase activity"/>
    <property type="evidence" value="ECO:0007669"/>
    <property type="project" value="TreeGrafter"/>
</dbReference>
<comment type="caution">
    <text evidence="2">The sequence shown here is derived from an EMBL/GenBank/DDBJ whole genome shotgun (WGS) entry which is preliminary data.</text>
</comment>
<dbReference type="PRINTS" id="PR00109">
    <property type="entry name" value="TYRKINASE"/>
</dbReference>
<gene>
    <name evidence="2" type="ORF">P691DRAFT_674428</name>
</gene>
<feature type="domain" description="Protein kinase" evidence="1">
    <location>
        <begin position="1"/>
        <end position="226"/>
    </location>
</feature>
<dbReference type="InterPro" id="IPR001245">
    <property type="entry name" value="Ser-Thr/Tyr_kinase_cat_dom"/>
</dbReference>
<dbReference type="PANTHER" id="PTHR44329:SF214">
    <property type="entry name" value="PROTEIN KINASE DOMAIN-CONTAINING PROTEIN"/>
    <property type="match status" value="1"/>
</dbReference>
<dbReference type="EMBL" id="MU151266">
    <property type="protein sequence ID" value="KAF9446038.1"/>
    <property type="molecule type" value="Genomic_DNA"/>
</dbReference>
<dbReference type="InterPro" id="IPR011009">
    <property type="entry name" value="Kinase-like_dom_sf"/>
</dbReference>
<evidence type="ECO:0000259" key="1">
    <source>
        <dbReference type="PROSITE" id="PS50011"/>
    </source>
</evidence>
<dbReference type="OrthoDB" id="346907at2759"/>
<dbReference type="GO" id="GO:0005524">
    <property type="term" value="F:ATP binding"/>
    <property type="evidence" value="ECO:0007669"/>
    <property type="project" value="InterPro"/>
</dbReference>
<dbReference type="Proteomes" id="UP000807342">
    <property type="component" value="Unassembled WGS sequence"/>
</dbReference>
<organism evidence="2 3">
    <name type="scientific">Macrolepiota fuliginosa MF-IS2</name>
    <dbReference type="NCBI Taxonomy" id="1400762"/>
    <lineage>
        <taxon>Eukaryota</taxon>
        <taxon>Fungi</taxon>
        <taxon>Dikarya</taxon>
        <taxon>Basidiomycota</taxon>
        <taxon>Agaricomycotina</taxon>
        <taxon>Agaricomycetes</taxon>
        <taxon>Agaricomycetidae</taxon>
        <taxon>Agaricales</taxon>
        <taxon>Agaricineae</taxon>
        <taxon>Agaricaceae</taxon>
        <taxon>Macrolepiota</taxon>
    </lineage>
</organism>
<reference evidence="2" key="1">
    <citation type="submission" date="2020-11" db="EMBL/GenBank/DDBJ databases">
        <authorList>
            <consortium name="DOE Joint Genome Institute"/>
            <person name="Ahrendt S."/>
            <person name="Riley R."/>
            <person name="Andreopoulos W."/>
            <person name="Labutti K."/>
            <person name="Pangilinan J."/>
            <person name="Ruiz-Duenas F.J."/>
            <person name="Barrasa J.M."/>
            <person name="Sanchez-Garcia M."/>
            <person name="Camarero S."/>
            <person name="Miyauchi S."/>
            <person name="Serrano A."/>
            <person name="Linde D."/>
            <person name="Babiker R."/>
            <person name="Drula E."/>
            <person name="Ayuso-Fernandez I."/>
            <person name="Pacheco R."/>
            <person name="Padilla G."/>
            <person name="Ferreira P."/>
            <person name="Barriuso J."/>
            <person name="Kellner H."/>
            <person name="Castanera R."/>
            <person name="Alfaro M."/>
            <person name="Ramirez L."/>
            <person name="Pisabarro A.G."/>
            <person name="Kuo A."/>
            <person name="Tritt A."/>
            <person name="Lipzen A."/>
            <person name="He G."/>
            <person name="Yan M."/>
            <person name="Ng V."/>
            <person name="Cullen D."/>
            <person name="Martin F."/>
            <person name="Rosso M.-N."/>
            <person name="Henrissat B."/>
            <person name="Hibbett D."/>
            <person name="Martinez A.T."/>
            <person name="Grigoriev I.V."/>
        </authorList>
    </citation>
    <scope>NUCLEOTIDE SEQUENCE</scope>
    <source>
        <strain evidence="2">MF-IS2</strain>
    </source>
</reference>
<proteinExistence type="predicted"/>
<dbReference type="SMART" id="SM00220">
    <property type="entry name" value="S_TKc"/>
    <property type="match status" value="1"/>
</dbReference>
<protein>
    <submittedName>
        <fullName evidence="2">Kinase-like protein</fullName>
    </submittedName>
</protein>
<evidence type="ECO:0000313" key="2">
    <source>
        <dbReference type="EMBL" id="KAF9446038.1"/>
    </source>
</evidence>
<evidence type="ECO:0000313" key="3">
    <source>
        <dbReference type="Proteomes" id="UP000807342"/>
    </source>
</evidence>
<dbReference type="InterPro" id="IPR051681">
    <property type="entry name" value="Ser/Thr_Kinases-Pseudokinases"/>
</dbReference>
<dbReference type="CDD" id="cd14014">
    <property type="entry name" value="STKc_PknB_like"/>
    <property type="match status" value="1"/>
</dbReference>
<name>A0A9P5X7R3_9AGAR</name>
<dbReference type="Pfam" id="PF07714">
    <property type="entry name" value="PK_Tyr_Ser-Thr"/>
    <property type="match status" value="1"/>
</dbReference>
<dbReference type="PROSITE" id="PS00108">
    <property type="entry name" value="PROTEIN_KINASE_ST"/>
    <property type="match status" value="1"/>
</dbReference>
<dbReference type="PIRSF" id="PIRSF000654">
    <property type="entry name" value="Integrin-linked_kinase"/>
    <property type="match status" value="1"/>
</dbReference>